<dbReference type="SUPFAM" id="SSF53756">
    <property type="entry name" value="UDP-Glycosyltransferase/glycogen phosphorylase"/>
    <property type="match status" value="1"/>
</dbReference>
<evidence type="ECO:0000259" key="2">
    <source>
        <dbReference type="Pfam" id="PF13439"/>
    </source>
</evidence>
<dbReference type="Pfam" id="PF13439">
    <property type="entry name" value="Glyco_transf_4"/>
    <property type="match status" value="1"/>
</dbReference>
<dbReference type="InterPro" id="IPR028098">
    <property type="entry name" value="Glyco_trans_4-like_N"/>
</dbReference>
<feature type="domain" description="Glycosyl transferase family 1" evidence="1">
    <location>
        <begin position="178"/>
        <end position="345"/>
    </location>
</feature>
<dbReference type="RefSeq" id="WP_380906593.1">
    <property type="nucleotide sequence ID" value="NZ_JBHUEG010000018.1"/>
</dbReference>
<comment type="caution">
    <text evidence="3">The sequence shown here is derived from an EMBL/GenBank/DDBJ whole genome shotgun (WGS) entry which is preliminary data.</text>
</comment>
<evidence type="ECO:0000313" key="3">
    <source>
        <dbReference type="EMBL" id="MFD2549939.1"/>
    </source>
</evidence>
<dbReference type="EC" id="2.4.-.-" evidence="3"/>
<gene>
    <name evidence="3" type="ORF">ACFSR5_20000</name>
</gene>
<dbReference type="PANTHER" id="PTHR45947">
    <property type="entry name" value="SULFOQUINOVOSYL TRANSFERASE SQD2"/>
    <property type="match status" value="1"/>
</dbReference>
<dbReference type="EMBL" id="JBHULR010000021">
    <property type="protein sequence ID" value="MFD2549939.1"/>
    <property type="molecule type" value="Genomic_DNA"/>
</dbReference>
<dbReference type="InterPro" id="IPR050194">
    <property type="entry name" value="Glycosyltransferase_grp1"/>
</dbReference>
<keyword evidence="3" id="KW-0808">Transferase</keyword>
<feature type="domain" description="Glycosyltransferase subfamily 4-like N-terminal" evidence="2">
    <location>
        <begin position="14"/>
        <end position="174"/>
    </location>
</feature>
<dbReference type="Gene3D" id="3.40.50.2000">
    <property type="entry name" value="Glycogen Phosphorylase B"/>
    <property type="match status" value="2"/>
</dbReference>
<evidence type="ECO:0000259" key="1">
    <source>
        <dbReference type="Pfam" id="PF00534"/>
    </source>
</evidence>
<dbReference type="PANTHER" id="PTHR45947:SF3">
    <property type="entry name" value="SULFOQUINOVOSYL TRANSFERASE SQD2"/>
    <property type="match status" value="1"/>
</dbReference>
<dbReference type="InterPro" id="IPR001296">
    <property type="entry name" value="Glyco_trans_1"/>
</dbReference>
<sequence>MKVLQLGKFYPIRGGVEKVMYDLTLGLSEQGISCDMLCAATENHPAETIALNACGRILVMPTQLKLAATMIAPLMITTLRKIANTYDIIHIHHPDPMACLALWLSGYKGKVVLHWHADILKQRMLLKLYKPLQNWLIKRADIIVGTSPVYVAESTFLQHVQHKLDYIPIGVEPAQVDRDQVRAIRARYAGKRLVFSLGRLVEYKGYEYLIRAAANLPDNYQILIGGKGPLHDTLKHLIADLGLKERVCLLGFLSDKEVPNYFAAADVFCLSSIWKTEAFAIVQIEAMSVGVPVVSTYIPGSGVSWVNKEDVSGLIVEAQNEEMLANALRRIFDEEGLRQRLSTGSTQRYQNYFTREAMVAKSRSIYTALLRQ</sequence>
<dbReference type="Proteomes" id="UP001597545">
    <property type="component" value="Unassembled WGS sequence"/>
</dbReference>
<dbReference type="GO" id="GO:0016757">
    <property type="term" value="F:glycosyltransferase activity"/>
    <property type="evidence" value="ECO:0007669"/>
    <property type="project" value="UniProtKB-KW"/>
</dbReference>
<reference evidence="4" key="1">
    <citation type="journal article" date="2019" name="Int. J. Syst. Evol. Microbiol.">
        <title>The Global Catalogue of Microorganisms (GCM) 10K type strain sequencing project: providing services to taxonomists for standard genome sequencing and annotation.</title>
        <authorList>
            <consortium name="The Broad Institute Genomics Platform"/>
            <consortium name="The Broad Institute Genome Sequencing Center for Infectious Disease"/>
            <person name="Wu L."/>
            <person name="Ma J."/>
        </authorList>
    </citation>
    <scope>NUCLEOTIDE SEQUENCE [LARGE SCALE GENOMIC DNA]</scope>
    <source>
        <strain evidence="4">KCTC 42662</strain>
    </source>
</reference>
<keyword evidence="3" id="KW-0328">Glycosyltransferase</keyword>
<proteinExistence type="predicted"/>
<protein>
    <submittedName>
        <fullName evidence="3">Glycosyltransferase</fullName>
        <ecNumber evidence="3">2.4.-.-</ecNumber>
    </submittedName>
</protein>
<organism evidence="3 4">
    <name type="scientific">Sphingobacterium suaedae</name>
    <dbReference type="NCBI Taxonomy" id="1686402"/>
    <lineage>
        <taxon>Bacteria</taxon>
        <taxon>Pseudomonadati</taxon>
        <taxon>Bacteroidota</taxon>
        <taxon>Sphingobacteriia</taxon>
        <taxon>Sphingobacteriales</taxon>
        <taxon>Sphingobacteriaceae</taxon>
        <taxon>Sphingobacterium</taxon>
    </lineage>
</organism>
<keyword evidence="4" id="KW-1185">Reference proteome</keyword>
<name>A0ABW5KNM6_9SPHI</name>
<accession>A0ABW5KNM6</accession>
<dbReference type="Pfam" id="PF00534">
    <property type="entry name" value="Glycos_transf_1"/>
    <property type="match status" value="1"/>
</dbReference>
<evidence type="ECO:0000313" key="4">
    <source>
        <dbReference type="Proteomes" id="UP001597545"/>
    </source>
</evidence>